<sequence length="282" mass="32181">MLPEKPSRETVEAEEWKYTGYPIFSQFLSSDNDFLILRRFGTLATRVLLALQDDITLLEQDLRSLDQDCSRQGGPPIHNGSFRGDAGSLRANLLRGQIYEKLKMYQEFMLLQAQLRNKPSIPPKDVNSVKTWFKNHVNAISEPESRYIDQNSDLIQLVPKTKTPLRRLLERSQRFRLWKKWHVKREDLEGHDPHHEIYTSDEHIEAFVTLTIGSVGLAMLIAPLWILNFVDGPVTSLAIITSFIVLFMCLVSFASVAKPFESLGATAAYSAVLMVFLQMGNK</sequence>
<protein>
    <recommendedName>
        <fullName evidence="2">DUF6594 domain-containing protein</fullName>
    </recommendedName>
</protein>
<evidence type="ECO:0000256" key="1">
    <source>
        <dbReference type="SAM" id="Phobius"/>
    </source>
</evidence>
<evidence type="ECO:0000313" key="3">
    <source>
        <dbReference type="EMBL" id="PMD31894.1"/>
    </source>
</evidence>
<keyword evidence="1" id="KW-1133">Transmembrane helix</keyword>
<dbReference type="InterPro" id="IPR046529">
    <property type="entry name" value="DUF6594"/>
</dbReference>
<dbReference type="PANTHER" id="PTHR34502:SF4">
    <property type="entry name" value="DUF6594 DOMAIN-CONTAINING PROTEIN"/>
    <property type="match status" value="1"/>
</dbReference>
<dbReference type="PANTHER" id="PTHR34502">
    <property type="entry name" value="DUF6594 DOMAIN-CONTAINING PROTEIN-RELATED"/>
    <property type="match status" value="1"/>
</dbReference>
<keyword evidence="1" id="KW-0812">Transmembrane</keyword>
<evidence type="ECO:0000313" key="4">
    <source>
        <dbReference type="Proteomes" id="UP000235786"/>
    </source>
</evidence>
<dbReference type="STRING" id="1149755.A0A2J6R049"/>
<accession>A0A2J6R049</accession>
<dbReference type="EMBL" id="KZ613961">
    <property type="protein sequence ID" value="PMD31894.1"/>
    <property type="molecule type" value="Genomic_DNA"/>
</dbReference>
<keyword evidence="1" id="KW-0472">Membrane</keyword>
<feature type="transmembrane region" description="Helical" evidence="1">
    <location>
        <begin position="234"/>
        <end position="256"/>
    </location>
</feature>
<proteinExistence type="predicted"/>
<reference evidence="3 4" key="1">
    <citation type="submission" date="2016-04" db="EMBL/GenBank/DDBJ databases">
        <title>A degradative enzymes factory behind the ericoid mycorrhizal symbiosis.</title>
        <authorList>
            <consortium name="DOE Joint Genome Institute"/>
            <person name="Martino E."/>
            <person name="Morin E."/>
            <person name="Grelet G."/>
            <person name="Kuo A."/>
            <person name="Kohler A."/>
            <person name="Daghino S."/>
            <person name="Barry K."/>
            <person name="Choi C."/>
            <person name="Cichocki N."/>
            <person name="Clum A."/>
            <person name="Copeland A."/>
            <person name="Hainaut M."/>
            <person name="Haridas S."/>
            <person name="Labutti K."/>
            <person name="Lindquist E."/>
            <person name="Lipzen A."/>
            <person name="Khouja H.-R."/>
            <person name="Murat C."/>
            <person name="Ohm R."/>
            <person name="Olson A."/>
            <person name="Spatafora J."/>
            <person name="Veneault-Fourrey C."/>
            <person name="Henrissat B."/>
            <person name="Grigoriev I."/>
            <person name="Martin F."/>
            <person name="Perotto S."/>
        </authorList>
    </citation>
    <scope>NUCLEOTIDE SEQUENCE [LARGE SCALE GENOMIC DNA]</scope>
    <source>
        <strain evidence="3 4">F</strain>
    </source>
</reference>
<feature type="transmembrane region" description="Helical" evidence="1">
    <location>
        <begin position="206"/>
        <end position="227"/>
    </location>
</feature>
<dbReference type="OrthoDB" id="5416037at2759"/>
<evidence type="ECO:0000259" key="2">
    <source>
        <dbReference type="Pfam" id="PF20237"/>
    </source>
</evidence>
<organism evidence="3 4">
    <name type="scientific">Hyaloscypha variabilis (strain UAMH 11265 / GT02V1 / F)</name>
    <name type="common">Meliniomyces variabilis</name>
    <dbReference type="NCBI Taxonomy" id="1149755"/>
    <lineage>
        <taxon>Eukaryota</taxon>
        <taxon>Fungi</taxon>
        <taxon>Dikarya</taxon>
        <taxon>Ascomycota</taxon>
        <taxon>Pezizomycotina</taxon>
        <taxon>Leotiomycetes</taxon>
        <taxon>Helotiales</taxon>
        <taxon>Hyaloscyphaceae</taxon>
        <taxon>Hyaloscypha</taxon>
        <taxon>Hyaloscypha variabilis</taxon>
    </lineage>
</organism>
<dbReference type="AlphaFoldDB" id="A0A2J6R049"/>
<name>A0A2J6R049_HYAVF</name>
<dbReference type="Pfam" id="PF20237">
    <property type="entry name" value="DUF6594"/>
    <property type="match status" value="1"/>
</dbReference>
<dbReference type="Proteomes" id="UP000235786">
    <property type="component" value="Unassembled WGS sequence"/>
</dbReference>
<feature type="domain" description="DUF6594" evidence="2">
    <location>
        <begin position="21"/>
        <end position="274"/>
    </location>
</feature>
<keyword evidence="4" id="KW-1185">Reference proteome</keyword>
<gene>
    <name evidence="3" type="ORF">L207DRAFT_441360</name>
</gene>
<feature type="transmembrane region" description="Helical" evidence="1">
    <location>
        <begin position="262"/>
        <end position="280"/>
    </location>
</feature>